<gene>
    <name evidence="1" type="ORF">ACH5RR_032304</name>
</gene>
<protein>
    <submittedName>
        <fullName evidence="1">Uncharacterized protein</fullName>
    </submittedName>
</protein>
<keyword evidence="2" id="KW-1185">Reference proteome</keyword>
<feature type="non-terminal residue" evidence="1">
    <location>
        <position position="1"/>
    </location>
</feature>
<dbReference type="AlphaFoldDB" id="A0ABD2YHQ3"/>
<comment type="caution">
    <text evidence="1">The sequence shown here is derived from an EMBL/GenBank/DDBJ whole genome shotgun (WGS) entry which is preliminary data.</text>
</comment>
<sequence>NSYSFDSTSDSQRNKNAQSSQVYYYLLGKLLEFVAKVLDSDPPQYLSESFSIQLVCHFPLEKS</sequence>
<name>A0ABD2YHQ3_9GENT</name>
<organism evidence="1 2">
    <name type="scientific">Cinchona calisaya</name>
    <dbReference type="NCBI Taxonomy" id="153742"/>
    <lineage>
        <taxon>Eukaryota</taxon>
        <taxon>Viridiplantae</taxon>
        <taxon>Streptophyta</taxon>
        <taxon>Embryophyta</taxon>
        <taxon>Tracheophyta</taxon>
        <taxon>Spermatophyta</taxon>
        <taxon>Magnoliopsida</taxon>
        <taxon>eudicotyledons</taxon>
        <taxon>Gunneridae</taxon>
        <taxon>Pentapetalae</taxon>
        <taxon>asterids</taxon>
        <taxon>lamiids</taxon>
        <taxon>Gentianales</taxon>
        <taxon>Rubiaceae</taxon>
        <taxon>Cinchonoideae</taxon>
        <taxon>Cinchoneae</taxon>
        <taxon>Cinchona</taxon>
    </lineage>
</organism>
<accession>A0ABD2YHQ3</accession>
<proteinExistence type="predicted"/>
<reference evidence="1 2" key="1">
    <citation type="submission" date="2024-11" db="EMBL/GenBank/DDBJ databases">
        <title>A near-complete genome assembly of Cinchona calisaya.</title>
        <authorList>
            <person name="Lian D.C."/>
            <person name="Zhao X.W."/>
            <person name="Wei L."/>
        </authorList>
    </citation>
    <scope>NUCLEOTIDE SEQUENCE [LARGE SCALE GENOMIC DNA]</scope>
    <source>
        <tissue evidence="1">Nenye</tissue>
    </source>
</reference>
<dbReference type="Proteomes" id="UP001630127">
    <property type="component" value="Unassembled WGS sequence"/>
</dbReference>
<dbReference type="EMBL" id="JBJUIK010000013">
    <property type="protein sequence ID" value="KAL3506922.1"/>
    <property type="molecule type" value="Genomic_DNA"/>
</dbReference>
<evidence type="ECO:0000313" key="1">
    <source>
        <dbReference type="EMBL" id="KAL3506922.1"/>
    </source>
</evidence>
<evidence type="ECO:0000313" key="2">
    <source>
        <dbReference type="Proteomes" id="UP001630127"/>
    </source>
</evidence>